<keyword evidence="4" id="KW-1185">Reference proteome</keyword>
<dbReference type="PANTHER" id="PTHR43818:SF5">
    <property type="entry name" value="OXIDOREDUCTASE FAMILY PROTEIN"/>
    <property type="match status" value="1"/>
</dbReference>
<feature type="domain" description="Gfo/Idh/MocA-like oxidoreductase N-terminal" evidence="1">
    <location>
        <begin position="46"/>
        <end position="163"/>
    </location>
</feature>
<dbReference type="InterPro" id="IPR050463">
    <property type="entry name" value="Gfo/Idh/MocA_oxidrdct_glycsds"/>
</dbReference>
<organism evidence="3 4">
    <name type="scientific">Pirellulimonas nuda</name>
    <dbReference type="NCBI Taxonomy" id="2528009"/>
    <lineage>
        <taxon>Bacteria</taxon>
        <taxon>Pseudomonadati</taxon>
        <taxon>Planctomycetota</taxon>
        <taxon>Planctomycetia</taxon>
        <taxon>Pirellulales</taxon>
        <taxon>Lacipirellulaceae</taxon>
        <taxon>Pirellulimonas</taxon>
    </lineage>
</organism>
<dbReference type="EC" id="1.1.1.18" evidence="3"/>
<protein>
    <submittedName>
        <fullName evidence="3">Inositol 2-dehydrogenase</fullName>
        <ecNumber evidence="3">1.1.1.18</ecNumber>
    </submittedName>
</protein>
<evidence type="ECO:0000313" key="4">
    <source>
        <dbReference type="Proteomes" id="UP000317429"/>
    </source>
</evidence>
<dbReference type="Gene3D" id="3.30.360.10">
    <property type="entry name" value="Dihydrodipicolinate Reductase, domain 2"/>
    <property type="match status" value="1"/>
</dbReference>
<sequence>MPSSNSASRRQFLQGSLAAATAPYWWTSSSLAAEATAPSDLPAFAAIGLGGQGSGIANQAAGLGKMVAAADVDSARAARFAGVMEKNHNQKINTVEDYRRLLERKDIDAVTIGVPDHWHTKIAIEAMQAGKDVYCEKPLTLTIDEGKLICKVARDTKRVFQVGTQQRSDRQFSEAIALVRAGRLGDLERVTVGIDQAPYSEALPVAEAPSTLNWDMWLGQAPAVEYRFGKDLKRWYGKKSGGDGGADASNGHYEFRWWYAYSGGKLTDWGAHHMDICQWLIGQNGDGQGPTLVTPTLAEHQVEFDEQGNPKQTDRYSVATRFAFKMDFPNGVEVNLTSEARNGLLVEGTKGRLFVSRGGVTGKPVEELKDNPLPEGAVDEVHGKGRPWNHMQDFVDCIRTRETPISDVFSHHRAITSCHLAGIVGRLNRPVAWDAASEQITGDPIAQAMQQRKQRKGYEIVV</sequence>
<dbReference type="Pfam" id="PF19051">
    <property type="entry name" value="GFO_IDH_MocA_C2"/>
    <property type="match status" value="1"/>
</dbReference>
<dbReference type="Pfam" id="PF01408">
    <property type="entry name" value="GFO_IDH_MocA"/>
    <property type="match status" value="1"/>
</dbReference>
<name>A0A518D794_9BACT</name>
<dbReference type="GO" id="GO:0000166">
    <property type="term" value="F:nucleotide binding"/>
    <property type="evidence" value="ECO:0007669"/>
    <property type="project" value="InterPro"/>
</dbReference>
<proteinExistence type="predicted"/>
<dbReference type="SUPFAM" id="SSF55347">
    <property type="entry name" value="Glyceraldehyde-3-phosphate dehydrogenase-like, C-terminal domain"/>
    <property type="match status" value="1"/>
</dbReference>
<evidence type="ECO:0000313" key="3">
    <source>
        <dbReference type="EMBL" id="QDU87309.1"/>
    </source>
</evidence>
<accession>A0A518D794</accession>
<dbReference type="RefSeq" id="WP_145281278.1">
    <property type="nucleotide sequence ID" value="NZ_CP036291.1"/>
</dbReference>
<dbReference type="PROSITE" id="PS51318">
    <property type="entry name" value="TAT"/>
    <property type="match status" value="1"/>
</dbReference>
<dbReference type="SUPFAM" id="SSF51735">
    <property type="entry name" value="NAD(P)-binding Rossmann-fold domains"/>
    <property type="match status" value="1"/>
</dbReference>
<keyword evidence="3" id="KW-0560">Oxidoreductase</keyword>
<gene>
    <name evidence="3" type="primary">iolG_3</name>
    <name evidence="3" type="ORF">Pla175_06680</name>
</gene>
<dbReference type="InterPro" id="IPR043906">
    <property type="entry name" value="Gfo/Idh/MocA_OxRdtase_bact_C"/>
</dbReference>
<dbReference type="AlphaFoldDB" id="A0A518D794"/>
<dbReference type="InterPro" id="IPR036291">
    <property type="entry name" value="NAD(P)-bd_dom_sf"/>
</dbReference>
<dbReference type="Proteomes" id="UP000317429">
    <property type="component" value="Chromosome"/>
</dbReference>
<dbReference type="KEGG" id="pnd:Pla175_06680"/>
<dbReference type="InterPro" id="IPR006311">
    <property type="entry name" value="TAT_signal"/>
</dbReference>
<evidence type="ECO:0000259" key="2">
    <source>
        <dbReference type="Pfam" id="PF19051"/>
    </source>
</evidence>
<dbReference type="InterPro" id="IPR000683">
    <property type="entry name" value="Gfo/Idh/MocA-like_OxRdtase_N"/>
</dbReference>
<dbReference type="Gene3D" id="3.40.50.720">
    <property type="entry name" value="NAD(P)-binding Rossmann-like Domain"/>
    <property type="match status" value="1"/>
</dbReference>
<dbReference type="OrthoDB" id="9788246at2"/>
<dbReference type="GO" id="GO:0050112">
    <property type="term" value="F:inositol 2-dehydrogenase (NAD+) activity"/>
    <property type="evidence" value="ECO:0007669"/>
    <property type="project" value="UniProtKB-EC"/>
</dbReference>
<evidence type="ECO:0000259" key="1">
    <source>
        <dbReference type="Pfam" id="PF01408"/>
    </source>
</evidence>
<dbReference type="PANTHER" id="PTHR43818">
    <property type="entry name" value="BCDNA.GH03377"/>
    <property type="match status" value="1"/>
</dbReference>
<dbReference type="EMBL" id="CP036291">
    <property type="protein sequence ID" value="QDU87309.1"/>
    <property type="molecule type" value="Genomic_DNA"/>
</dbReference>
<feature type="domain" description="Gfo/Idh/MocA-like oxidoreductase bacterial type C-terminal" evidence="2">
    <location>
        <begin position="202"/>
        <end position="459"/>
    </location>
</feature>
<reference evidence="3 4" key="1">
    <citation type="submission" date="2019-02" db="EMBL/GenBank/DDBJ databases">
        <title>Deep-cultivation of Planctomycetes and their phenomic and genomic characterization uncovers novel biology.</title>
        <authorList>
            <person name="Wiegand S."/>
            <person name="Jogler M."/>
            <person name="Boedeker C."/>
            <person name="Pinto D."/>
            <person name="Vollmers J."/>
            <person name="Rivas-Marin E."/>
            <person name="Kohn T."/>
            <person name="Peeters S.H."/>
            <person name="Heuer A."/>
            <person name="Rast P."/>
            <person name="Oberbeckmann S."/>
            <person name="Bunk B."/>
            <person name="Jeske O."/>
            <person name="Meyerdierks A."/>
            <person name="Storesund J.E."/>
            <person name="Kallscheuer N."/>
            <person name="Luecker S."/>
            <person name="Lage O.M."/>
            <person name="Pohl T."/>
            <person name="Merkel B.J."/>
            <person name="Hornburger P."/>
            <person name="Mueller R.-W."/>
            <person name="Bruemmer F."/>
            <person name="Labrenz M."/>
            <person name="Spormann A.M."/>
            <person name="Op den Camp H."/>
            <person name="Overmann J."/>
            <person name="Amann R."/>
            <person name="Jetten M.S.M."/>
            <person name="Mascher T."/>
            <person name="Medema M.H."/>
            <person name="Devos D.P."/>
            <person name="Kaster A.-K."/>
            <person name="Ovreas L."/>
            <person name="Rohde M."/>
            <person name="Galperin M.Y."/>
            <person name="Jogler C."/>
        </authorList>
    </citation>
    <scope>NUCLEOTIDE SEQUENCE [LARGE SCALE GENOMIC DNA]</scope>
    <source>
        <strain evidence="3 4">Pla175</strain>
    </source>
</reference>